<dbReference type="AlphaFoldDB" id="A0A1I5MPL0"/>
<proteinExistence type="predicted"/>
<dbReference type="RefSeq" id="WP_093335129.1">
    <property type="nucleotide sequence ID" value="NZ_FOXD01000002.1"/>
</dbReference>
<keyword evidence="2" id="KW-1185">Reference proteome</keyword>
<evidence type="ECO:0000313" key="1">
    <source>
        <dbReference type="EMBL" id="SFP11518.1"/>
    </source>
</evidence>
<evidence type="ECO:0008006" key="3">
    <source>
        <dbReference type="Google" id="ProtNLM"/>
    </source>
</evidence>
<accession>A0A1I5MPL0</accession>
<evidence type="ECO:0000313" key="2">
    <source>
        <dbReference type="Proteomes" id="UP000198892"/>
    </source>
</evidence>
<name>A0A1I5MPL0_9BACI</name>
<dbReference type="OrthoDB" id="2739807at2"/>
<reference evidence="2" key="1">
    <citation type="submission" date="2016-10" db="EMBL/GenBank/DDBJ databases">
        <authorList>
            <person name="Varghese N."/>
            <person name="Submissions S."/>
        </authorList>
    </citation>
    <scope>NUCLEOTIDE SEQUENCE [LARGE SCALE GENOMIC DNA]</scope>
    <source>
        <strain evidence="2">S7</strain>
    </source>
</reference>
<dbReference type="Gene3D" id="3.10.450.40">
    <property type="match status" value="1"/>
</dbReference>
<gene>
    <name evidence="1" type="ORF">SAMN05518683_102300</name>
</gene>
<dbReference type="Proteomes" id="UP000198892">
    <property type="component" value="Unassembled WGS sequence"/>
</dbReference>
<dbReference type="EMBL" id="FOXD01000002">
    <property type="protein sequence ID" value="SFP11518.1"/>
    <property type="molecule type" value="Genomic_DNA"/>
</dbReference>
<dbReference type="SUPFAM" id="SSF160719">
    <property type="entry name" value="gpW/gp25-like"/>
    <property type="match status" value="1"/>
</dbReference>
<dbReference type="STRING" id="1884432.SAMN05518683_102300"/>
<protein>
    <recommendedName>
        <fullName evidence="3">IraD/Gp25-like domain-containing protein</fullName>
    </recommendedName>
</protein>
<organism evidence="1 2">
    <name type="scientific">Salibacterium halotolerans</name>
    <dbReference type="NCBI Taxonomy" id="1884432"/>
    <lineage>
        <taxon>Bacteria</taxon>
        <taxon>Bacillati</taxon>
        <taxon>Bacillota</taxon>
        <taxon>Bacilli</taxon>
        <taxon>Bacillales</taxon>
        <taxon>Bacillaceae</taxon>
    </lineage>
</organism>
<sequence length="101" mass="11266">MADINYENVDINFSAEGSEDVLRNLQILYTTPEGTVPFMRDFGISLEIQDQPINAIQAKMVAEYTAKTRKFEPRATVEEVTFVSDGETGSMRPKVVISSDS</sequence>